<dbReference type="EMBL" id="CM015713">
    <property type="protein sequence ID" value="KAF3686180.1"/>
    <property type="molecule type" value="Genomic_DNA"/>
</dbReference>
<feature type="compositionally biased region" description="Basic and acidic residues" evidence="1">
    <location>
        <begin position="53"/>
        <end position="63"/>
    </location>
</feature>
<evidence type="ECO:0000256" key="1">
    <source>
        <dbReference type="SAM" id="MobiDB-lite"/>
    </source>
</evidence>
<feature type="region of interest" description="Disordered" evidence="1">
    <location>
        <begin position="53"/>
        <end position="76"/>
    </location>
</feature>
<accession>A0A6G1P7A4</accession>
<reference evidence="3" key="2">
    <citation type="submission" date="2019-02" db="EMBL/GenBank/DDBJ databases">
        <title>Opniocepnalus argus Var Kimnra genome.</title>
        <authorList>
            <person name="Zhou C."/>
            <person name="Xiao S."/>
        </authorList>
    </citation>
    <scope>NUCLEOTIDE SEQUENCE [LARGE SCALE GENOMIC DNA]</scope>
</reference>
<dbReference type="AlphaFoldDB" id="A0A6G1P7A4"/>
<evidence type="ECO:0000313" key="3">
    <source>
        <dbReference type="Proteomes" id="UP000503349"/>
    </source>
</evidence>
<sequence length="76" mass="8475">MSRLPHLVTHQRCDSLTFGSFIVSLIYSFLSLTTAGQPRSVIVPVLSACGQDKHAQRRGEKHTANNHSSQSFTQEY</sequence>
<reference evidence="2 3" key="1">
    <citation type="submission" date="2019-02" db="EMBL/GenBank/DDBJ databases">
        <title>Opniocepnalus argus genome.</title>
        <authorList>
            <person name="Zhou C."/>
            <person name="Xiao S."/>
        </authorList>
    </citation>
    <scope>NUCLEOTIDE SEQUENCE [LARGE SCALE GENOMIC DNA]</scope>
    <source>
        <strain evidence="2">OARG1902GOOAL</strain>
        <tissue evidence="2">Muscle</tissue>
    </source>
</reference>
<name>A0A6G1P7A4_CHAAH</name>
<feature type="compositionally biased region" description="Polar residues" evidence="1">
    <location>
        <begin position="65"/>
        <end position="76"/>
    </location>
</feature>
<evidence type="ECO:0000313" key="2">
    <source>
        <dbReference type="EMBL" id="KAF3686180.1"/>
    </source>
</evidence>
<proteinExistence type="predicted"/>
<keyword evidence="3" id="KW-1185">Reference proteome</keyword>
<protein>
    <submittedName>
        <fullName evidence="2">Uncharacterized protein</fullName>
    </submittedName>
</protein>
<organism evidence="2 3">
    <name type="scientific">Channa argus</name>
    <name type="common">Northern snakehead</name>
    <name type="synonym">Ophicephalus argus</name>
    <dbReference type="NCBI Taxonomy" id="215402"/>
    <lineage>
        <taxon>Eukaryota</taxon>
        <taxon>Metazoa</taxon>
        <taxon>Chordata</taxon>
        <taxon>Craniata</taxon>
        <taxon>Vertebrata</taxon>
        <taxon>Euteleostomi</taxon>
        <taxon>Actinopterygii</taxon>
        <taxon>Neopterygii</taxon>
        <taxon>Teleostei</taxon>
        <taxon>Neoteleostei</taxon>
        <taxon>Acanthomorphata</taxon>
        <taxon>Anabantaria</taxon>
        <taxon>Anabantiformes</taxon>
        <taxon>Channoidei</taxon>
        <taxon>Channidae</taxon>
        <taxon>Channa</taxon>
    </lineage>
</organism>
<gene>
    <name evidence="2" type="ORF">EXN66_Car001852</name>
</gene>
<dbReference type="Proteomes" id="UP000503349">
    <property type="component" value="Chromosome 2"/>
</dbReference>